<dbReference type="Gene3D" id="3.40.50.150">
    <property type="entry name" value="Vaccinia Virus protein VP39"/>
    <property type="match status" value="1"/>
</dbReference>
<proteinExistence type="predicted"/>
<dbReference type="Pfam" id="PF08241">
    <property type="entry name" value="Methyltransf_11"/>
    <property type="match status" value="1"/>
</dbReference>
<evidence type="ECO:0000313" key="2">
    <source>
        <dbReference type="EMBL" id="CBI13543.1"/>
    </source>
</evidence>
<accession>A0AA36NPD1</accession>
<organism evidence="2 3">
    <name type="scientific">Streptococcus gallolyticus (strain UCN34)</name>
    <dbReference type="NCBI Taxonomy" id="637909"/>
    <lineage>
        <taxon>Bacteria</taxon>
        <taxon>Bacillati</taxon>
        <taxon>Bacillota</taxon>
        <taxon>Bacilli</taxon>
        <taxon>Lactobacillales</taxon>
        <taxon>Streptococcaceae</taxon>
        <taxon>Streptococcus</taxon>
    </lineage>
</organism>
<dbReference type="SUPFAM" id="SSF53335">
    <property type="entry name" value="S-adenosyl-L-methionine-dependent methyltransferases"/>
    <property type="match status" value="1"/>
</dbReference>
<dbReference type="InterPro" id="IPR029063">
    <property type="entry name" value="SAM-dependent_MTases_sf"/>
</dbReference>
<evidence type="ECO:0000259" key="1">
    <source>
        <dbReference type="Pfam" id="PF08241"/>
    </source>
</evidence>
<feature type="domain" description="Methyltransferase type 11" evidence="1">
    <location>
        <begin position="36"/>
        <end position="126"/>
    </location>
</feature>
<evidence type="ECO:0000313" key="3">
    <source>
        <dbReference type="Proteomes" id="UP000001517"/>
    </source>
</evidence>
<dbReference type="KEGG" id="sga:GALLO_1051"/>
<name>A0AA36NPD1_STRG3</name>
<dbReference type="CDD" id="cd02440">
    <property type="entry name" value="AdoMet_MTases"/>
    <property type="match status" value="1"/>
</dbReference>
<dbReference type="Proteomes" id="UP000001517">
    <property type="component" value="Chromosome"/>
</dbReference>
<keyword evidence="2" id="KW-0808">Transferase</keyword>
<dbReference type="AlphaFoldDB" id="A0AA36NPD1"/>
<dbReference type="PANTHER" id="PTHR43861">
    <property type="entry name" value="TRANS-ACONITATE 2-METHYLTRANSFERASE-RELATED"/>
    <property type="match status" value="1"/>
</dbReference>
<dbReference type="GO" id="GO:0032259">
    <property type="term" value="P:methylation"/>
    <property type="evidence" value="ECO:0007669"/>
    <property type="project" value="UniProtKB-KW"/>
</dbReference>
<reference evidence="2 3" key="1">
    <citation type="journal article" date="2010" name="J. Bacteriol.">
        <title>Genome sequence of Streptococcus gallolyticus: insights into its adaptation to the bovine rumen and its ability to cause endocarditis.</title>
        <authorList>
            <person name="Rusniok C."/>
            <person name="Couve E."/>
            <person name="Da Cunha V."/>
            <person name="El Gana R."/>
            <person name="Zidane N."/>
            <person name="Bouchier C."/>
            <person name="Poyart C."/>
            <person name="Leclercq R."/>
            <person name="Trieu-Cuot P."/>
            <person name="Glaser P."/>
        </authorList>
    </citation>
    <scope>NUCLEOTIDE SEQUENCE [LARGE SCALE GENOMIC DNA]</scope>
    <source>
        <strain evidence="2 3">UCN34</strain>
    </source>
</reference>
<dbReference type="EMBL" id="FN597254">
    <property type="protein sequence ID" value="CBI13543.1"/>
    <property type="molecule type" value="Genomic_DNA"/>
</dbReference>
<protein>
    <submittedName>
        <fullName evidence="2">Hypothetical methyltransferase</fullName>
    </submittedName>
</protein>
<keyword evidence="2" id="KW-0489">Methyltransferase</keyword>
<sequence length="248" mass="28473">MSEWNAVLYDNKHDFVAEYGKGLLEFVPKNKNQHILDLGCGTGTLTSQLADLADTTIGLDSSESMIEKAREHYADIQFVVGDALALPFEKQFDVVFSNAVFHWIADHNTLLKQIHKVLKPNGLLICEFGANGNIATIENTFMAACRDFGYDYKPKFNFPTSQEFADLLEKNKFVIEKIYDYDRPTPLKDKEKGLANWMRQFFASDLERIPEKAQNEIIEEVDKLTKESLWNGKEWVADYRRLRAIAHL</sequence>
<dbReference type="PANTHER" id="PTHR43861:SF1">
    <property type="entry name" value="TRANS-ACONITATE 2-METHYLTRANSFERASE"/>
    <property type="match status" value="1"/>
</dbReference>
<gene>
    <name evidence="2" type="ordered locus">GALLO_1051</name>
</gene>
<dbReference type="InterPro" id="IPR013216">
    <property type="entry name" value="Methyltransf_11"/>
</dbReference>
<dbReference type="RefSeq" id="WP_012961947.1">
    <property type="nucleotide sequence ID" value="NC_013798.1"/>
</dbReference>
<dbReference type="GO" id="GO:0008757">
    <property type="term" value="F:S-adenosylmethionine-dependent methyltransferase activity"/>
    <property type="evidence" value="ECO:0007669"/>
    <property type="project" value="InterPro"/>
</dbReference>